<name>A0AAF0UA98_SOLVR</name>
<dbReference type="Proteomes" id="UP001234989">
    <property type="component" value="Chromosome 8"/>
</dbReference>
<reference evidence="1" key="1">
    <citation type="submission" date="2023-08" db="EMBL/GenBank/DDBJ databases">
        <title>A de novo genome assembly of Solanum verrucosum Schlechtendal, a Mexican diploid species geographically isolated from the other diploid A-genome species in potato relatives.</title>
        <authorList>
            <person name="Hosaka K."/>
        </authorList>
    </citation>
    <scope>NUCLEOTIDE SEQUENCE</scope>
    <source>
        <tissue evidence="1">Young leaves</tissue>
    </source>
</reference>
<dbReference type="EMBL" id="CP133619">
    <property type="protein sequence ID" value="WMV42355.1"/>
    <property type="molecule type" value="Genomic_DNA"/>
</dbReference>
<protein>
    <submittedName>
        <fullName evidence="1">Uncharacterized protein</fullName>
    </submittedName>
</protein>
<sequence>MKLRHDVIKQLLKDGIIAIDYVKSKLNSADSLTKFMGRKLILQTSIKMDLRPIDS</sequence>
<evidence type="ECO:0000313" key="1">
    <source>
        <dbReference type="EMBL" id="WMV42355.1"/>
    </source>
</evidence>
<dbReference type="AlphaFoldDB" id="A0AAF0UA98"/>
<accession>A0AAF0UA98</accession>
<organism evidence="1 2">
    <name type="scientific">Solanum verrucosum</name>
    <dbReference type="NCBI Taxonomy" id="315347"/>
    <lineage>
        <taxon>Eukaryota</taxon>
        <taxon>Viridiplantae</taxon>
        <taxon>Streptophyta</taxon>
        <taxon>Embryophyta</taxon>
        <taxon>Tracheophyta</taxon>
        <taxon>Spermatophyta</taxon>
        <taxon>Magnoliopsida</taxon>
        <taxon>eudicotyledons</taxon>
        <taxon>Gunneridae</taxon>
        <taxon>Pentapetalae</taxon>
        <taxon>asterids</taxon>
        <taxon>lamiids</taxon>
        <taxon>Solanales</taxon>
        <taxon>Solanaceae</taxon>
        <taxon>Solanoideae</taxon>
        <taxon>Solaneae</taxon>
        <taxon>Solanum</taxon>
    </lineage>
</organism>
<gene>
    <name evidence="1" type="ORF">MTR67_035740</name>
</gene>
<evidence type="ECO:0000313" key="2">
    <source>
        <dbReference type="Proteomes" id="UP001234989"/>
    </source>
</evidence>
<keyword evidence="2" id="KW-1185">Reference proteome</keyword>
<proteinExistence type="predicted"/>